<gene>
    <name evidence="1" type="ORF">HU200_064208</name>
</gene>
<evidence type="ECO:0000313" key="1">
    <source>
        <dbReference type="EMBL" id="KAF8649668.1"/>
    </source>
</evidence>
<dbReference type="AlphaFoldDB" id="A0A835A1V9"/>
<dbReference type="EMBL" id="JACEFO010002753">
    <property type="protein sequence ID" value="KAF8649668.1"/>
    <property type="molecule type" value="Genomic_DNA"/>
</dbReference>
<keyword evidence="2" id="KW-1185">Reference proteome</keyword>
<dbReference type="Proteomes" id="UP000636709">
    <property type="component" value="Unassembled WGS sequence"/>
</dbReference>
<evidence type="ECO:0000313" key="2">
    <source>
        <dbReference type="Proteomes" id="UP000636709"/>
    </source>
</evidence>
<proteinExistence type="predicted"/>
<protein>
    <submittedName>
        <fullName evidence="1">Uncharacterized protein</fullName>
    </submittedName>
</protein>
<accession>A0A835A1V9</accession>
<sequence length="78" mass="8563">MDVHGRIARAISDAPRDPEKLPEALILCGGVRGRRGVHRVLGFRGPGWQAAHRRGDRAVVLRSACYHHCRGFSSAPPK</sequence>
<organism evidence="1 2">
    <name type="scientific">Digitaria exilis</name>
    <dbReference type="NCBI Taxonomy" id="1010633"/>
    <lineage>
        <taxon>Eukaryota</taxon>
        <taxon>Viridiplantae</taxon>
        <taxon>Streptophyta</taxon>
        <taxon>Embryophyta</taxon>
        <taxon>Tracheophyta</taxon>
        <taxon>Spermatophyta</taxon>
        <taxon>Magnoliopsida</taxon>
        <taxon>Liliopsida</taxon>
        <taxon>Poales</taxon>
        <taxon>Poaceae</taxon>
        <taxon>PACMAD clade</taxon>
        <taxon>Panicoideae</taxon>
        <taxon>Panicodae</taxon>
        <taxon>Paniceae</taxon>
        <taxon>Anthephorinae</taxon>
        <taxon>Digitaria</taxon>
    </lineage>
</organism>
<reference evidence="1" key="1">
    <citation type="submission" date="2020-07" db="EMBL/GenBank/DDBJ databases">
        <title>Genome sequence and genetic diversity analysis of an under-domesticated orphan crop, white fonio (Digitaria exilis).</title>
        <authorList>
            <person name="Bennetzen J.L."/>
            <person name="Chen S."/>
            <person name="Ma X."/>
            <person name="Wang X."/>
            <person name="Yssel A.E.J."/>
            <person name="Chaluvadi S.R."/>
            <person name="Johnson M."/>
            <person name="Gangashetty P."/>
            <person name="Hamidou F."/>
            <person name="Sanogo M.D."/>
            <person name="Zwaenepoel A."/>
            <person name="Wallace J."/>
            <person name="Van De Peer Y."/>
            <person name="Van Deynze A."/>
        </authorList>
    </citation>
    <scope>NUCLEOTIDE SEQUENCE</scope>
    <source>
        <tissue evidence="1">Leaves</tissue>
    </source>
</reference>
<comment type="caution">
    <text evidence="1">The sequence shown here is derived from an EMBL/GenBank/DDBJ whole genome shotgun (WGS) entry which is preliminary data.</text>
</comment>
<name>A0A835A1V9_9POAL</name>